<dbReference type="AlphaFoldDB" id="A0A7W5E2G4"/>
<evidence type="ECO:0000259" key="4">
    <source>
        <dbReference type="Pfam" id="PF13519"/>
    </source>
</evidence>
<dbReference type="InterPro" id="IPR011933">
    <property type="entry name" value="Double_TM_dom"/>
</dbReference>
<dbReference type="EMBL" id="JACHXU010000019">
    <property type="protein sequence ID" value="MBB3208951.1"/>
    <property type="molecule type" value="Genomic_DNA"/>
</dbReference>
<dbReference type="InterPro" id="IPR013783">
    <property type="entry name" value="Ig-like_fold"/>
</dbReference>
<feature type="region of interest" description="Disordered" evidence="1">
    <location>
        <begin position="571"/>
        <end position="599"/>
    </location>
</feature>
<gene>
    <name evidence="5" type="ORF">FHS27_004785</name>
</gene>
<evidence type="ECO:0008006" key="7">
    <source>
        <dbReference type="Google" id="ProtNLM"/>
    </source>
</evidence>
<evidence type="ECO:0000256" key="1">
    <source>
        <dbReference type="SAM" id="MobiDB-lite"/>
    </source>
</evidence>
<organism evidence="5 6">
    <name type="scientific">Aporhodopirellula rubra</name>
    <dbReference type="NCBI Taxonomy" id="980271"/>
    <lineage>
        <taxon>Bacteria</taxon>
        <taxon>Pseudomonadati</taxon>
        <taxon>Planctomycetota</taxon>
        <taxon>Planctomycetia</taxon>
        <taxon>Pirellulales</taxon>
        <taxon>Pirellulaceae</taxon>
        <taxon>Aporhodopirellula</taxon>
    </lineage>
</organism>
<feature type="region of interest" description="Disordered" evidence="1">
    <location>
        <begin position="379"/>
        <end position="399"/>
    </location>
</feature>
<dbReference type="RefSeq" id="WP_184307209.1">
    <property type="nucleotide sequence ID" value="NZ_JACHXU010000019.1"/>
</dbReference>
<proteinExistence type="predicted"/>
<accession>A0A7W5E2G4</accession>
<dbReference type="PANTHER" id="PTHR37464:SF1">
    <property type="entry name" value="BLL2463 PROTEIN"/>
    <property type="match status" value="1"/>
</dbReference>
<dbReference type="SUPFAM" id="SSF53300">
    <property type="entry name" value="vWA-like"/>
    <property type="match status" value="1"/>
</dbReference>
<comment type="caution">
    <text evidence="5">The sequence shown here is derived from an EMBL/GenBank/DDBJ whole genome shotgun (WGS) entry which is preliminary data.</text>
</comment>
<feature type="compositionally biased region" description="Basic and acidic residues" evidence="1">
    <location>
        <begin position="390"/>
        <end position="399"/>
    </location>
</feature>
<keyword evidence="2" id="KW-0472">Membrane</keyword>
<reference evidence="5 6" key="1">
    <citation type="submission" date="2020-08" db="EMBL/GenBank/DDBJ databases">
        <title>Genomic Encyclopedia of Type Strains, Phase III (KMG-III): the genomes of soil and plant-associated and newly described type strains.</title>
        <authorList>
            <person name="Whitman W."/>
        </authorList>
    </citation>
    <scope>NUCLEOTIDE SEQUENCE [LARGE SCALE GENOMIC DNA]</scope>
    <source>
        <strain evidence="5 6">CECT 8075</strain>
    </source>
</reference>
<protein>
    <recommendedName>
        <fullName evidence="7">Membrane protein containing DUF1550</fullName>
    </recommendedName>
</protein>
<keyword evidence="2" id="KW-1133">Transmembrane helix</keyword>
<keyword evidence="6" id="KW-1185">Reference proteome</keyword>
<evidence type="ECO:0000313" key="5">
    <source>
        <dbReference type="EMBL" id="MBB3208951.1"/>
    </source>
</evidence>
<feature type="transmembrane region" description="Helical" evidence="2">
    <location>
        <begin position="56"/>
        <end position="78"/>
    </location>
</feature>
<name>A0A7W5E2G4_9BACT</name>
<dbReference type="Pfam" id="PF07584">
    <property type="entry name" value="BatA"/>
    <property type="match status" value="1"/>
</dbReference>
<dbReference type="InterPro" id="IPR024163">
    <property type="entry name" value="Aerotolerance_reg_N"/>
</dbReference>
<dbReference type="Pfam" id="PF13519">
    <property type="entry name" value="VWA_2"/>
    <property type="match status" value="1"/>
</dbReference>
<dbReference type="InterPro" id="IPR036465">
    <property type="entry name" value="vWFA_dom_sf"/>
</dbReference>
<keyword evidence="2" id="KW-0812">Transmembrane</keyword>
<evidence type="ECO:0000313" key="6">
    <source>
        <dbReference type="Proteomes" id="UP000536179"/>
    </source>
</evidence>
<dbReference type="NCBIfam" id="TIGR02226">
    <property type="entry name" value="two_anch"/>
    <property type="match status" value="1"/>
</dbReference>
<sequence length="826" mass="89873">MTFVNAVMALGAVAFVVPLAIHLLFRSRYRTMDWGAMFLLQDVVRANRRRMQWHQWILLALRCAIPILLALAMARPLISSVQSMAGKQPVSLVLMIDDSRSMSAGARSTRAIEGVLDLLDSMSRGDEVIVMPTSQLSAPVSIGSVIDAKSLVKELRFDASAMDLTATLQSAVAACRRATNPYCRIVVVSDFQENVLAVNESASMLAVIDSIGERLDQFDPRPQLDFLDVSASDEDANVMANVLVESIEADVPAVMAGHDVPIVATIRNDSDRPVTNLRANWLVDGRVFETETVEIQPRGTVSLNWRVRFDTPGGVSVGLAIEHTDAIPADNRRLHAIKVQRPIRVWLVDGEPSSEPLQSETDFLKVALSPFAFRSAEVGNRMPTRSPRQRSSERFDDATQRDVVSTKVMTSKSFVKELANVMGNDDNAGEDHPDLIVFANVARPPQMSAQKSGNPNSESDDLVTRYLTTGGHVMFFDGDLVDGAAWNESGWLPGKLEEMVDAEGGPFRIESPGARVAVWEELGSDEESLFDSVEILRRRSLTIDSKSTSVLLKSQAGEPLVTTRRIERPDITGSIGGDATGGKPNAVIDESNSQVPGGHRGGRVVQFALPCDTAWSNLPLRPVFLPMVQQLVLEMAGGDEQANVLPGTAMVIYPDRHIGGGKDDQVWQVIRPDGASQTYVTSGGNPLVYGDTHRVGAYRFGPAEDGLGPDERALNAEDVSADEERSSGELDPSVQVRVVEVPASESVLRRASPEILAECDQRLRANRYGDAEGLVAAAQRERFGTEIWRPLLWALLAVMIGEVLWQQLKVTKPANRFAGAGTGVAS</sequence>
<dbReference type="Proteomes" id="UP000536179">
    <property type="component" value="Unassembled WGS sequence"/>
</dbReference>
<dbReference type="Gene3D" id="2.60.40.10">
    <property type="entry name" value="Immunoglobulins"/>
    <property type="match status" value="1"/>
</dbReference>
<dbReference type="InterPro" id="IPR002035">
    <property type="entry name" value="VWF_A"/>
</dbReference>
<feature type="domain" description="VWFA" evidence="4">
    <location>
        <begin position="92"/>
        <end position="191"/>
    </location>
</feature>
<feature type="transmembrane region" description="Helical" evidence="2">
    <location>
        <begin position="6"/>
        <end position="25"/>
    </location>
</feature>
<evidence type="ECO:0000259" key="3">
    <source>
        <dbReference type="Pfam" id="PF07584"/>
    </source>
</evidence>
<feature type="domain" description="Aerotolerance regulator N-terminal" evidence="3">
    <location>
        <begin position="1"/>
        <end position="76"/>
    </location>
</feature>
<dbReference type="PANTHER" id="PTHR37464">
    <property type="entry name" value="BLL2463 PROTEIN"/>
    <property type="match status" value="1"/>
</dbReference>
<evidence type="ECO:0000256" key="2">
    <source>
        <dbReference type="SAM" id="Phobius"/>
    </source>
</evidence>